<dbReference type="Gene3D" id="1.20.1250.20">
    <property type="entry name" value="MFS general substrate transporter like domains"/>
    <property type="match status" value="1"/>
</dbReference>
<feature type="region of interest" description="Disordered" evidence="8">
    <location>
        <begin position="1"/>
        <end position="20"/>
    </location>
</feature>
<protein>
    <submittedName>
        <fullName evidence="11">Sugar porter family MFS transporter</fullName>
    </submittedName>
</protein>
<dbReference type="EMBL" id="JAVREJ010000014">
    <property type="protein sequence ID" value="MDT0351701.1"/>
    <property type="molecule type" value="Genomic_DNA"/>
</dbReference>
<dbReference type="Proteomes" id="UP001183202">
    <property type="component" value="Unassembled WGS sequence"/>
</dbReference>
<evidence type="ECO:0000313" key="11">
    <source>
        <dbReference type="EMBL" id="MDT0351701.1"/>
    </source>
</evidence>
<evidence type="ECO:0000256" key="1">
    <source>
        <dbReference type="ARBA" id="ARBA00004651"/>
    </source>
</evidence>
<proteinExistence type="inferred from homology"/>
<dbReference type="PROSITE" id="PS00216">
    <property type="entry name" value="SUGAR_TRANSPORT_1"/>
    <property type="match status" value="1"/>
</dbReference>
<dbReference type="RefSeq" id="WP_311558124.1">
    <property type="nucleotide sequence ID" value="NZ_JAVREJ010000014.1"/>
</dbReference>
<comment type="similarity">
    <text evidence="2 7">Belongs to the major facilitator superfamily. Sugar transporter (TC 2.A.1.1) family.</text>
</comment>
<dbReference type="PANTHER" id="PTHR48020">
    <property type="entry name" value="PROTON MYO-INOSITOL COTRANSPORTER"/>
    <property type="match status" value="1"/>
</dbReference>
<evidence type="ECO:0000256" key="8">
    <source>
        <dbReference type="SAM" id="MobiDB-lite"/>
    </source>
</evidence>
<dbReference type="InterPro" id="IPR003663">
    <property type="entry name" value="Sugar/inositol_transpt"/>
</dbReference>
<dbReference type="Pfam" id="PF00083">
    <property type="entry name" value="Sugar_tr"/>
    <property type="match status" value="1"/>
</dbReference>
<reference evidence="12" key="1">
    <citation type="submission" date="2023-07" db="EMBL/GenBank/DDBJ databases">
        <title>30 novel species of actinomycetes from the DSMZ collection.</title>
        <authorList>
            <person name="Nouioui I."/>
        </authorList>
    </citation>
    <scope>NUCLEOTIDE SEQUENCE [LARGE SCALE GENOMIC DNA]</scope>
    <source>
        <strain evidence="12">DSM 45834</strain>
    </source>
</reference>
<dbReference type="SUPFAM" id="SSF103473">
    <property type="entry name" value="MFS general substrate transporter"/>
    <property type="match status" value="1"/>
</dbReference>
<keyword evidence="4 9" id="KW-0812">Transmembrane</keyword>
<evidence type="ECO:0000256" key="3">
    <source>
        <dbReference type="ARBA" id="ARBA00022448"/>
    </source>
</evidence>
<feature type="transmembrane region" description="Helical" evidence="9">
    <location>
        <begin position="165"/>
        <end position="185"/>
    </location>
</feature>
<comment type="caution">
    <text evidence="11">The sequence shown here is derived from an EMBL/GenBank/DDBJ whole genome shotgun (WGS) entry which is preliminary data.</text>
</comment>
<keyword evidence="3 7" id="KW-0813">Transport</keyword>
<evidence type="ECO:0000256" key="5">
    <source>
        <dbReference type="ARBA" id="ARBA00022989"/>
    </source>
</evidence>
<evidence type="ECO:0000256" key="7">
    <source>
        <dbReference type="RuleBase" id="RU003346"/>
    </source>
</evidence>
<evidence type="ECO:0000259" key="10">
    <source>
        <dbReference type="PROSITE" id="PS50850"/>
    </source>
</evidence>
<feature type="transmembrane region" description="Helical" evidence="9">
    <location>
        <begin position="345"/>
        <end position="362"/>
    </location>
</feature>
<feature type="transmembrane region" description="Helical" evidence="9">
    <location>
        <begin position="277"/>
        <end position="300"/>
    </location>
</feature>
<feature type="transmembrane region" description="Helical" evidence="9">
    <location>
        <begin position="102"/>
        <end position="124"/>
    </location>
</feature>
<dbReference type="InterPro" id="IPR050814">
    <property type="entry name" value="Myo-inositol_Transporter"/>
</dbReference>
<feature type="transmembrane region" description="Helical" evidence="9">
    <location>
        <begin position="66"/>
        <end position="90"/>
    </location>
</feature>
<feature type="transmembrane region" description="Helical" evidence="9">
    <location>
        <begin position="374"/>
        <end position="398"/>
    </location>
</feature>
<dbReference type="NCBIfam" id="TIGR00879">
    <property type="entry name" value="SP"/>
    <property type="match status" value="1"/>
</dbReference>
<feature type="transmembrane region" description="Helical" evidence="9">
    <location>
        <begin position="410"/>
        <end position="431"/>
    </location>
</feature>
<dbReference type="InterPro" id="IPR005829">
    <property type="entry name" value="Sugar_transporter_CS"/>
</dbReference>
<feature type="transmembrane region" description="Helical" evidence="9">
    <location>
        <begin position="130"/>
        <end position="153"/>
    </location>
</feature>
<feature type="transmembrane region" description="Helical" evidence="9">
    <location>
        <begin position="191"/>
        <end position="211"/>
    </location>
</feature>
<dbReference type="PROSITE" id="PS00217">
    <property type="entry name" value="SUGAR_TRANSPORT_2"/>
    <property type="match status" value="1"/>
</dbReference>
<evidence type="ECO:0000256" key="2">
    <source>
        <dbReference type="ARBA" id="ARBA00010992"/>
    </source>
</evidence>
<feature type="transmembrane region" description="Helical" evidence="9">
    <location>
        <begin position="437"/>
        <end position="459"/>
    </location>
</feature>
<evidence type="ECO:0000256" key="9">
    <source>
        <dbReference type="SAM" id="Phobius"/>
    </source>
</evidence>
<gene>
    <name evidence="11" type="ORF">RM445_19440</name>
</gene>
<dbReference type="InterPro" id="IPR020846">
    <property type="entry name" value="MFS_dom"/>
</dbReference>
<keyword evidence="12" id="KW-1185">Reference proteome</keyword>
<evidence type="ECO:0000256" key="6">
    <source>
        <dbReference type="ARBA" id="ARBA00023136"/>
    </source>
</evidence>
<comment type="subcellular location">
    <subcellularLocation>
        <location evidence="1">Cell membrane</location>
        <topology evidence="1">Multi-pass membrane protein</topology>
    </subcellularLocation>
</comment>
<evidence type="ECO:0000313" key="12">
    <source>
        <dbReference type="Proteomes" id="UP001183202"/>
    </source>
</evidence>
<feature type="transmembrane region" description="Helical" evidence="9">
    <location>
        <begin position="312"/>
        <end position="333"/>
    </location>
</feature>
<evidence type="ECO:0000256" key="4">
    <source>
        <dbReference type="ARBA" id="ARBA00022692"/>
    </source>
</evidence>
<dbReference type="InterPro" id="IPR005828">
    <property type="entry name" value="MFS_sugar_transport-like"/>
</dbReference>
<keyword evidence="5 9" id="KW-1133">Transmembrane helix</keyword>
<feature type="transmembrane region" description="Helical" evidence="9">
    <location>
        <begin position="30"/>
        <end position="46"/>
    </location>
</feature>
<dbReference type="PROSITE" id="PS50850">
    <property type="entry name" value="MFS"/>
    <property type="match status" value="1"/>
</dbReference>
<feature type="domain" description="Major facilitator superfamily (MFS) profile" evidence="10">
    <location>
        <begin position="33"/>
        <end position="466"/>
    </location>
</feature>
<sequence length="489" mass="52009">MAGGGVAGHGASAGETKLPPLTPGPYRRRLGFVALVATFGGLLFGYDTSVINGAGGFMARPDQLDLSPLGLGVAASALVYAAVIGAFTGGRISDAWGRKRTIAVLAVMFIIGVAVVSIAPSLAVVVVGRVVLGLAVGAAAVVVPVFLAELAPYEIRGSLAGRNEMMIVTGQLVAIIMNAIIGNVWGDQYPWVWRIMFALAAIPAILLLLGVSRMPESPRWLADKGRDDEALEILESMRPPGRAKPELDDIIHTREIEKQRVSEDIGKIFHNKNLVRIILVGCGIGFFQQTTGINSILYYGSDVLEEAGFGTGGALIANIAPAAISVITALIALQMMDRVSRRKTFLVGYALVAFSHVLIGTADVVLPDGGAAKPYVLLILIVFFVGSMQLFLNIATWVTLSEIFPQKIRAFGMGLAVAVLWMTNGFLTLFFPTIIAAIGISGSFFAFAALNVIAFFFFLKNVPETKGHTLEELEEHVTDGSIFHSIGRK</sequence>
<name>A0ABU2NCN1_9PSEU</name>
<organism evidence="11 12">
    <name type="scientific">Pseudonocardia charpentierae</name>
    <dbReference type="NCBI Taxonomy" id="3075545"/>
    <lineage>
        <taxon>Bacteria</taxon>
        <taxon>Bacillati</taxon>
        <taxon>Actinomycetota</taxon>
        <taxon>Actinomycetes</taxon>
        <taxon>Pseudonocardiales</taxon>
        <taxon>Pseudonocardiaceae</taxon>
        <taxon>Pseudonocardia</taxon>
    </lineage>
</organism>
<accession>A0ABU2NCN1</accession>
<dbReference type="PRINTS" id="PR00171">
    <property type="entry name" value="SUGRTRNSPORT"/>
</dbReference>
<dbReference type="InterPro" id="IPR036259">
    <property type="entry name" value="MFS_trans_sf"/>
</dbReference>
<dbReference type="PANTHER" id="PTHR48020:SF12">
    <property type="entry name" value="PROTON MYO-INOSITOL COTRANSPORTER"/>
    <property type="match status" value="1"/>
</dbReference>
<keyword evidence="6 9" id="KW-0472">Membrane</keyword>